<evidence type="ECO:0000256" key="5">
    <source>
        <dbReference type="ARBA" id="ARBA00022679"/>
    </source>
</evidence>
<keyword evidence="4 14" id="KW-0723">Serine/threonine-protein kinase</keyword>
<feature type="compositionally biased region" description="Low complexity" evidence="12">
    <location>
        <begin position="779"/>
        <end position="790"/>
    </location>
</feature>
<keyword evidence="15" id="KW-1185">Reference proteome</keyword>
<dbReference type="Gene3D" id="1.10.510.10">
    <property type="entry name" value="Transferase(Phosphotransferase) domain 1"/>
    <property type="match status" value="1"/>
</dbReference>
<feature type="region of interest" description="Disordered" evidence="12">
    <location>
        <begin position="1"/>
        <end position="22"/>
    </location>
</feature>
<dbReference type="CDD" id="cd14014">
    <property type="entry name" value="STKc_PknB_like"/>
    <property type="match status" value="1"/>
</dbReference>
<dbReference type="AlphaFoldDB" id="A0A225DFU9"/>
<dbReference type="PROSITE" id="PS00107">
    <property type="entry name" value="PROTEIN_KINASE_ATP"/>
    <property type="match status" value="1"/>
</dbReference>
<dbReference type="InterPro" id="IPR008271">
    <property type="entry name" value="Ser/Thr_kinase_AS"/>
</dbReference>
<comment type="subcellular location">
    <subcellularLocation>
        <location evidence="1">Cytoplasm</location>
        <location evidence="1">Cytoskeleton</location>
        <location evidence="1">Microtubule organizing center</location>
        <location evidence="1">Centrosome</location>
    </subcellularLocation>
    <subcellularLocation>
        <location evidence="2">Cytoplasm</location>
        <location evidence="2">Cytoskeleton</location>
        <location evidence="2">Spindle pole</location>
    </subcellularLocation>
</comment>
<keyword evidence="8 10" id="KW-0067">ATP-binding</keyword>
<evidence type="ECO:0000259" key="13">
    <source>
        <dbReference type="PROSITE" id="PS50011"/>
    </source>
</evidence>
<dbReference type="InterPro" id="IPR001245">
    <property type="entry name" value="Ser-Thr/Tyr_kinase_cat_dom"/>
</dbReference>
<dbReference type="GO" id="GO:0000922">
    <property type="term" value="C:spindle pole"/>
    <property type="evidence" value="ECO:0007669"/>
    <property type="project" value="UniProtKB-SubCell"/>
</dbReference>
<dbReference type="GO" id="GO:0005813">
    <property type="term" value="C:centrosome"/>
    <property type="evidence" value="ECO:0007669"/>
    <property type="project" value="UniProtKB-SubCell"/>
</dbReference>
<keyword evidence="11" id="KW-0175">Coiled coil</keyword>
<feature type="region of interest" description="Disordered" evidence="12">
    <location>
        <begin position="654"/>
        <end position="802"/>
    </location>
</feature>
<gene>
    <name evidence="14" type="ORF">FRUB_05281</name>
</gene>
<feature type="region of interest" description="Disordered" evidence="12">
    <location>
        <begin position="575"/>
        <end position="597"/>
    </location>
</feature>
<evidence type="ECO:0000256" key="12">
    <source>
        <dbReference type="SAM" id="MobiDB-lite"/>
    </source>
</evidence>
<dbReference type="GO" id="GO:0004674">
    <property type="term" value="F:protein serine/threonine kinase activity"/>
    <property type="evidence" value="ECO:0007669"/>
    <property type="project" value="UniProtKB-KW"/>
</dbReference>
<dbReference type="PANTHER" id="PTHR43289">
    <property type="entry name" value="MITOGEN-ACTIVATED PROTEIN KINASE KINASE KINASE 20-RELATED"/>
    <property type="match status" value="1"/>
</dbReference>
<keyword evidence="6 10" id="KW-0547">Nucleotide-binding</keyword>
<dbReference type="Gene3D" id="3.30.200.20">
    <property type="entry name" value="Phosphorylase Kinase, domain 1"/>
    <property type="match status" value="1"/>
</dbReference>
<evidence type="ECO:0000256" key="9">
    <source>
        <dbReference type="ARBA" id="ARBA00023212"/>
    </source>
</evidence>
<proteinExistence type="inferred from homology"/>
<dbReference type="Proteomes" id="UP000214646">
    <property type="component" value="Unassembled WGS sequence"/>
</dbReference>
<dbReference type="SUPFAM" id="SSF56112">
    <property type="entry name" value="Protein kinase-like (PK-like)"/>
    <property type="match status" value="1"/>
</dbReference>
<dbReference type="PROSITE" id="PS50011">
    <property type="entry name" value="PROTEIN_KINASE_DOM"/>
    <property type="match status" value="1"/>
</dbReference>
<keyword evidence="9" id="KW-0206">Cytoskeleton</keyword>
<feature type="domain" description="Protein kinase" evidence="13">
    <location>
        <begin position="98"/>
        <end position="398"/>
    </location>
</feature>
<organism evidence="14 15">
    <name type="scientific">Fimbriiglobus ruber</name>
    <dbReference type="NCBI Taxonomy" id="1908690"/>
    <lineage>
        <taxon>Bacteria</taxon>
        <taxon>Pseudomonadati</taxon>
        <taxon>Planctomycetota</taxon>
        <taxon>Planctomycetia</taxon>
        <taxon>Gemmatales</taxon>
        <taxon>Gemmataceae</taxon>
        <taxon>Fimbriiglobus</taxon>
    </lineage>
</organism>
<comment type="caution">
    <text evidence="14">The sequence shown here is derived from an EMBL/GenBank/DDBJ whole genome shotgun (WGS) entry which is preliminary data.</text>
</comment>
<evidence type="ECO:0000256" key="8">
    <source>
        <dbReference type="ARBA" id="ARBA00022840"/>
    </source>
</evidence>
<evidence type="ECO:0000256" key="11">
    <source>
        <dbReference type="SAM" id="Coils"/>
    </source>
</evidence>
<feature type="coiled-coil region" evidence="11">
    <location>
        <begin position="450"/>
        <end position="477"/>
    </location>
</feature>
<evidence type="ECO:0000256" key="10">
    <source>
        <dbReference type="PROSITE-ProRule" id="PRU10141"/>
    </source>
</evidence>
<evidence type="ECO:0000256" key="3">
    <source>
        <dbReference type="ARBA" id="ARBA00010886"/>
    </source>
</evidence>
<dbReference type="Pfam" id="PF07714">
    <property type="entry name" value="PK_Tyr_Ser-Thr"/>
    <property type="match status" value="1"/>
</dbReference>
<accession>A0A225DFU9</accession>
<name>A0A225DFU9_9BACT</name>
<dbReference type="InterPro" id="IPR017441">
    <property type="entry name" value="Protein_kinase_ATP_BS"/>
</dbReference>
<dbReference type="InterPro" id="IPR000719">
    <property type="entry name" value="Prot_kinase_dom"/>
</dbReference>
<keyword evidence="9" id="KW-0963">Cytoplasm</keyword>
<comment type="similarity">
    <text evidence="3">Belongs to the protein kinase superfamily. NEK Ser/Thr protein kinase family. NIMA subfamily.</text>
</comment>
<protein>
    <submittedName>
        <fullName evidence="14">Serine/threonine protein kinase</fullName>
    </submittedName>
</protein>
<dbReference type="PROSITE" id="PS00108">
    <property type="entry name" value="PROTEIN_KINASE_ST"/>
    <property type="match status" value="1"/>
</dbReference>
<evidence type="ECO:0000256" key="7">
    <source>
        <dbReference type="ARBA" id="ARBA00022777"/>
    </source>
</evidence>
<evidence type="ECO:0000313" key="14">
    <source>
        <dbReference type="EMBL" id="OWK40362.1"/>
    </source>
</evidence>
<feature type="compositionally biased region" description="Basic and acidic residues" evidence="12">
    <location>
        <begin position="728"/>
        <end position="742"/>
    </location>
</feature>
<dbReference type="EMBL" id="NIDE01000008">
    <property type="protein sequence ID" value="OWK40362.1"/>
    <property type="molecule type" value="Genomic_DNA"/>
</dbReference>
<reference evidence="15" key="1">
    <citation type="submission" date="2017-06" db="EMBL/GenBank/DDBJ databases">
        <title>Genome analysis of Fimbriiglobus ruber SP5, the first member of the order Planctomycetales with confirmed chitinolytic capability.</title>
        <authorList>
            <person name="Ravin N.V."/>
            <person name="Rakitin A.L."/>
            <person name="Ivanova A.A."/>
            <person name="Beletsky A.V."/>
            <person name="Kulichevskaya I.S."/>
            <person name="Mardanov A.V."/>
            <person name="Dedysh S.N."/>
        </authorList>
    </citation>
    <scope>NUCLEOTIDE SEQUENCE [LARGE SCALE GENOMIC DNA]</scope>
    <source>
        <strain evidence="15">SP5</strain>
    </source>
</reference>
<dbReference type="GO" id="GO:0005524">
    <property type="term" value="F:ATP binding"/>
    <property type="evidence" value="ECO:0007669"/>
    <property type="project" value="UniProtKB-UniRule"/>
</dbReference>
<dbReference type="PANTHER" id="PTHR43289:SF34">
    <property type="entry name" value="SERINE_THREONINE-PROTEIN KINASE YBDM-RELATED"/>
    <property type="match status" value="1"/>
</dbReference>
<evidence type="ECO:0000256" key="1">
    <source>
        <dbReference type="ARBA" id="ARBA00004300"/>
    </source>
</evidence>
<dbReference type="InterPro" id="IPR011009">
    <property type="entry name" value="Kinase-like_dom_sf"/>
</dbReference>
<keyword evidence="5" id="KW-0808">Transferase</keyword>
<feature type="compositionally biased region" description="Low complexity" evidence="12">
    <location>
        <begin position="743"/>
        <end position="752"/>
    </location>
</feature>
<evidence type="ECO:0000313" key="15">
    <source>
        <dbReference type="Proteomes" id="UP000214646"/>
    </source>
</evidence>
<dbReference type="SMART" id="SM00220">
    <property type="entry name" value="S_TKc"/>
    <property type="match status" value="1"/>
</dbReference>
<sequence>MMDTRVGHDLPSVPDSDESADDPRLLAAVKDYQAELEQGRRPDRGCYLSRHPELAAAITPYLDGLDWFHRGARNLTRSRPISARIETGLGGGDRVGDFEIVREIGRGGMGVVYDALQVSLGRRVALKILPAEFAADPTRLRRFTVEAQSAAAAAHPHIVPVYAVGEDRGVHYIAMRLVDGVALDSVVTGVAAFRASDGHSAAMAPANATPSGGEIPPPEEFVALARRDRRAYHRAVARLGEQVARALDHAHQSGVVHRDVKPPNLLLGRDGHVWVTDFGLAQFADAGTVTRTGATIGTFRYMSPEQASGDARRLDHRTDVYSLGASLYELLTGRPVFTSAEPGALLRQIARDEPPGPRIADPTVAIDLETVLLKSMQKDPRDRYAAAAEFADDLGRFLGGRSVLARRPSVWDRAKKWAARHPAAVAATLVSLLTVVIASSIATAIVLAQQTEIRNAYTAEQNRADEAERRFRQSKELGDLVLRISEEEIGSDSPFQGPRRRLLLAALENYRKLLAASPEDPAVRAELDRVASQVRDLLAEQDVARESEAAFLLGNPDIQTELHLADQQIERIERLASRREPPGRPGGPRPGSEPTARTEMIRILTAPQRTRLRQIFFQFRGPMAFNEPEMIDALGLTKSQRQLIKMLQTEGLSGFGRGELANNAGPRPPANRPDDRFSGRPTGDRPGGLRGPNGPNNRPGPLPPGERGGPMKLNDRTNGPPFPQGEPPDARRSRDWHRDPDAPARALARILDSLTPEQREKWLTLTGEPFVPPHRERPAPSAAQPGPSSPETREPKPRRNET</sequence>
<feature type="binding site" evidence="10">
    <location>
        <position position="127"/>
    </location>
    <ligand>
        <name>ATP</name>
        <dbReference type="ChEBI" id="CHEBI:30616"/>
    </ligand>
</feature>
<evidence type="ECO:0000256" key="6">
    <source>
        <dbReference type="ARBA" id="ARBA00022741"/>
    </source>
</evidence>
<feature type="compositionally biased region" description="Basic and acidic residues" evidence="12">
    <location>
        <begin position="791"/>
        <end position="802"/>
    </location>
</feature>
<keyword evidence="7 14" id="KW-0418">Kinase</keyword>
<evidence type="ECO:0000256" key="2">
    <source>
        <dbReference type="ARBA" id="ARBA00004647"/>
    </source>
</evidence>
<evidence type="ECO:0000256" key="4">
    <source>
        <dbReference type="ARBA" id="ARBA00022527"/>
    </source>
</evidence>